<reference evidence="2 3" key="1">
    <citation type="submission" date="2019-09" db="EMBL/GenBank/DDBJ databases">
        <authorList>
            <person name="Chen X.-Y."/>
        </authorList>
    </citation>
    <scope>NUCLEOTIDE SEQUENCE [LARGE SCALE GENOMIC DNA]</scope>
    <source>
        <strain evidence="2 3">NY5</strain>
    </source>
</reference>
<dbReference type="Proteomes" id="UP000323708">
    <property type="component" value="Unassembled WGS sequence"/>
</dbReference>
<evidence type="ECO:0000313" key="3">
    <source>
        <dbReference type="Proteomes" id="UP000323708"/>
    </source>
</evidence>
<name>A0A5B0X1V4_9GAMM</name>
<evidence type="ECO:0000256" key="1">
    <source>
        <dbReference type="ARBA" id="ARBA00006484"/>
    </source>
</evidence>
<dbReference type="InterPro" id="IPR036291">
    <property type="entry name" value="NAD(P)-bd_dom_sf"/>
</dbReference>
<comment type="caution">
    <text evidence="2">The sequence shown here is derived from an EMBL/GenBank/DDBJ whole genome shotgun (WGS) entry which is preliminary data.</text>
</comment>
<dbReference type="Gene3D" id="3.40.50.720">
    <property type="entry name" value="NAD(P)-binding Rossmann-like Domain"/>
    <property type="match status" value="1"/>
</dbReference>
<dbReference type="EMBL" id="VTUX01000003">
    <property type="protein sequence ID" value="KAA1192675.1"/>
    <property type="molecule type" value="Genomic_DNA"/>
</dbReference>
<dbReference type="PANTHER" id="PTHR42820">
    <property type="entry name" value="SHORT-CHAIN DEHYDROGENASE REDUCTASE"/>
    <property type="match status" value="1"/>
</dbReference>
<dbReference type="AlphaFoldDB" id="A0A5B0X1V4"/>
<dbReference type="PRINTS" id="PR00080">
    <property type="entry name" value="SDRFAMILY"/>
</dbReference>
<dbReference type="PRINTS" id="PR00081">
    <property type="entry name" value="GDHRDH"/>
</dbReference>
<dbReference type="InterPro" id="IPR002347">
    <property type="entry name" value="SDR_fam"/>
</dbReference>
<dbReference type="InterPro" id="IPR020904">
    <property type="entry name" value="Sc_DH/Rdtase_CS"/>
</dbReference>
<dbReference type="FunFam" id="3.40.50.720:FF:000084">
    <property type="entry name" value="Short-chain dehydrogenase reductase"/>
    <property type="match status" value="1"/>
</dbReference>
<evidence type="ECO:0000313" key="2">
    <source>
        <dbReference type="EMBL" id="KAA1192675.1"/>
    </source>
</evidence>
<dbReference type="RefSeq" id="WP_149610959.1">
    <property type="nucleotide sequence ID" value="NZ_VTUX01000003.1"/>
</dbReference>
<keyword evidence="3" id="KW-1185">Reference proteome</keyword>
<organism evidence="2 3">
    <name type="scientific">Pseudohalioglobus sediminis</name>
    <dbReference type="NCBI Taxonomy" id="2606449"/>
    <lineage>
        <taxon>Bacteria</taxon>
        <taxon>Pseudomonadati</taxon>
        <taxon>Pseudomonadota</taxon>
        <taxon>Gammaproteobacteria</taxon>
        <taxon>Cellvibrionales</taxon>
        <taxon>Halieaceae</taxon>
        <taxon>Pseudohalioglobus</taxon>
    </lineage>
</organism>
<comment type="similarity">
    <text evidence="1">Belongs to the short-chain dehydrogenases/reductases (SDR) family.</text>
</comment>
<accession>A0A5B0X1V4</accession>
<dbReference type="PANTHER" id="PTHR42820:SF1">
    <property type="entry name" value="SHORT-CHAIN DEHYDROGENASE_REDUCTASE FAMILY PROTEIN"/>
    <property type="match status" value="1"/>
</dbReference>
<dbReference type="Pfam" id="PF13561">
    <property type="entry name" value="adh_short_C2"/>
    <property type="match status" value="1"/>
</dbReference>
<sequence length="255" mass="26994">MARLENKIVFVTGATSGIGVDIARRCMEEGASRVYVAGRNAQRGEQVVTDLGERARFVSLDVASEDSWISAIDCVINESGHLDVLVNNAGILTSRNVENTELSLFERLVMTNAGGVFLGCKHAIKVMKAKEAPSSIVNVLSTTALKTSAWTMAYGASKAAALSLNKSIALHLAEQRYPIRCNAVLPGVVKTPMLEDMLADSEDPEATLAAIVASHPIGRLLEGEEIANAVIYFASDESSGVTGTHFSVDGGQTAV</sequence>
<proteinExistence type="inferred from homology"/>
<dbReference type="SUPFAM" id="SSF51735">
    <property type="entry name" value="NAD(P)-binding Rossmann-fold domains"/>
    <property type="match status" value="1"/>
</dbReference>
<gene>
    <name evidence="2" type="ORF">F0M18_08430</name>
</gene>
<dbReference type="PROSITE" id="PS00061">
    <property type="entry name" value="ADH_SHORT"/>
    <property type="match status" value="1"/>
</dbReference>
<protein>
    <submittedName>
        <fullName evidence="2">SDR family oxidoreductase</fullName>
    </submittedName>
</protein>